<organism evidence="2 3">
    <name type="scientific">Paraphaeosphaeria minitans</name>
    <dbReference type="NCBI Taxonomy" id="565426"/>
    <lineage>
        <taxon>Eukaryota</taxon>
        <taxon>Fungi</taxon>
        <taxon>Dikarya</taxon>
        <taxon>Ascomycota</taxon>
        <taxon>Pezizomycotina</taxon>
        <taxon>Dothideomycetes</taxon>
        <taxon>Pleosporomycetidae</taxon>
        <taxon>Pleosporales</taxon>
        <taxon>Massarineae</taxon>
        <taxon>Didymosphaeriaceae</taxon>
        <taxon>Paraphaeosphaeria</taxon>
    </lineage>
</organism>
<keyword evidence="3" id="KW-1185">Reference proteome</keyword>
<accession>A0A9P6GS54</accession>
<dbReference type="Proteomes" id="UP000756921">
    <property type="component" value="Unassembled WGS sequence"/>
</dbReference>
<evidence type="ECO:0000313" key="3">
    <source>
        <dbReference type="Proteomes" id="UP000756921"/>
    </source>
</evidence>
<evidence type="ECO:0000313" key="2">
    <source>
        <dbReference type="EMBL" id="KAF9740145.1"/>
    </source>
</evidence>
<proteinExistence type="predicted"/>
<gene>
    <name evidence="2" type="ORF">PMIN01_02780</name>
</gene>
<dbReference type="OrthoDB" id="5043642at2759"/>
<comment type="caution">
    <text evidence="2">The sequence shown here is derived from an EMBL/GenBank/DDBJ whole genome shotgun (WGS) entry which is preliminary data.</text>
</comment>
<dbReference type="InterPro" id="IPR021848">
    <property type="entry name" value="HODM_asu-like"/>
</dbReference>
<name>A0A9P6GS54_9PLEO</name>
<reference evidence="2" key="1">
    <citation type="journal article" date="2020" name="Mol. Plant Microbe Interact.">
        <title>Genome Sequence of the Biocontrol Agent Coniothyrium minitans strain Conio (IMI 134523).</title>
        <authorList>
            <person name="Patel D."/>
            <person name="Shittu T.A."/>
            <person name="Baroncelli R."/>
            <person name="Muthumeenakshi S."/>
            <person name="Osborne T.H."/>
            <person name="Janganan T.K."/>
            <person name="Sreenivasaprasad S."/>
        </authorList>
    </citation>
    <scope>NUCLEOTIDE SEQUENCE</scope>
    <source>
        <strain evidence="2">Conio</strain>
    </source>
</reference>
<dbReference type="Pfam" id="PF11927">
    <property type="entry name" value="HODM_asu-like"/>
    <property type="match status" value="1"/>
</dbReference>
<protein>
    <submittedName>
        <fullName evidence="2">Uncharacterized protein</fullName>
    </submittedName>
</protein>
<evidence type="ECO:0000256" key="1">
    <source>
        <dbReference type="SAM" id="MobiDB-lite"/>
    </source>
</evidence>
<dbReference type="EMBL" id="WJXW01000002">
    <property type="protein sequence ID" value="KAF9740145.1"/>
    <property type="molecule type" value="Genomic_DNA"/>
</dbReference>
<sequence>MIQVDMVQSPLAWLLLLLGVFVFVAQRVLRRPPEQRRVPQSTTQPFTPRAKQQPEYSEDAYYDIEPLHGLKLESEQPIQLRTFKPKYHLTMALENTTMSDLVAMDNTYESRIKLRSDLIRDNKYDVLAHRPVVGPAVLEFYTWMLEYLPSRFPTVYTRTPTGLFNTVTNSTLPHAITDTEQALTLLGSNVDTDFLFLLPIPATDPNHDPASEGPQYRLEGFVTCFPSGFSTRSKLGLSLSAIHTPVPGYAAKLQKSMDRFFAALPVGRIVKRHNWTVTTRPDLFATSGTHIHSDDPLAEADALLEEEEEDVDLSRTVLRCERQTLHRLPGTRALVFAFKTYTYPIGQVREEGSGEALAEAIEGLGRGNVPEMTVYKRQVVWAPKVTAFLRGGIDG</sequence>
<feature type="region of interest" description="Disordered" evidence="1">
    <location>
        <begin position="33"/>
        <end position="55"/>
    </location>
</feature>
<dbReference type="AlphaFoldDB" id="A0A9P6GS54"/>